<dbReference type="Proteomes" id="UP001150217">
    <property type="component" value="Unassembled WGS sequence"/>
</dbReference>
<comment type="caution">
    <text evidence="2">The sequence shown here is derived from an EMBL/GenBank/DDBJ whole genome shotgun (WGS) entry which is preliminary data.</text>
</comment>
<name>A0ABQ8V3P0_9AGAR</name>
<dbReference type="Pfam" id="PF12138">
    <property type="entry name" value="Spherulin4"/>
    <property type="match status" value="2"/>
</dbReference>
<keyword evidence="1" id="KW-1133">Transmembrane helix</keyword>
<evidence type="ECO:0000313" key="2">
    <source>
        <dbReference type="EMBL" id="KAJ4471019.1"/>
    </source>
</evidence>
<organism evidence="2 3">
    <name type="scientific">Lentinula lateritia</name>
    <dbReference type="NCBI Taxonomy" id="40482"/>
    <lineage>
        <taxon>Eukaryota</taxon>
        <taxon>Fungi</taxon>
        <taxon>Dikarya</taxon>
        <taxon>Basidiomycota</taxon>
        <taxon>Agaricomycotina</taxon>
        <taxon>Agaricomycetes</taxon>
        <taxon>Agaricomycetidae</taxon>
        <taxon>Agaricales</taxon>
        <taxon>Marasmiineae</taxon>
        <taxon>Omphalotaceae</taxon>
        <taxon>Lentinula</taxon>
    </lineage>
</organism>
<dbReference type="PANTHER" id="PTHR35040">
    <property type="match status" value="1"/>
</dbReference>
<evidence type="ECO:0000256" key="1">
    <source>
        <dbReference type="SAM" id="Phobius"/>
    </source>
</evidence>
<protein>
    <submittedName>
        <fullName evidence="2">Uncharacterized protein</fullName>
    </submittedName>
</protein>
<evidence type="ECO:0000313" key="3">
    <source>
        <dbReference type="Proteomes" id="UP001150217"/>
    </source>
</evidence>
<proteinExistence type="predicted"/>
<dbReference type="InterPro" id="IPR021986">
    <property type="entry name" value="Spherulin4"/>
</dbReference>
<feature type="transmembrane region" description="Helical" evidence="1">
    <location>
        <begin position="258"/>
        <end position="276"/>
    </location>
</feature>
<keyword evidence="1" id="KW-0472">Membrane</keyword>
<keyword evidence="1" id="KW-0812">Transmembrane</keyword>
<accession>A0ABQ8V3P0</accession>
<sequence length="392" mass="42648">MAPFFLYSSNLNQIAQLGHLQSRHKQLLKILMSLSVLMNGFPLLPRILVTAEVKVFTVINPSNSPGLAHSQPPANYQACIPSLVDAGAKQNTLHLLGYVDTANGQRNSVEVLMDIETYAGWDEGELFGETGMVALNPSAVPDSGYFTLSDLIVTVNKDYNIFNFSNLPLSPSTPIEKQIVILYNAPNNLDFSETIVDEISAIANIKACFITPSLKDTEYTSVPDSLFQLLGSLIGPDTSQLSYISSLSVSFISVSPQLYFFSLFPISGLFLSILVLSTPLLRLTIYVEALQYVLHPLEPPIRFPIPLHCSLSSPQLPTRIGYTSPPHRSGGYALRSTPLGPSIRSTQAPQLPLVRLPSPVSALSHTSSYGLGGYCVCLGPVWLCKLHEIIGT</sequence>
<dbReference type="EMBL" id="JANVFT010000089">
    <property type="protein sequence ID" value="KAJ4471019.1"/>
    <property type="molecule type" value="Genomic_DNA"/>
</dbReference>
<reference evidence="2" key="1">
    <citation type="submission" date="2022-08" db="EMBL/GenBank/DDBJ databases">
        <title>A Global Phylogenomic Analysis of the Shiitake Genus Lentinula.</title>
        <authorList>
            <consortium name="DOE Joint Genome Institute"/>
            <person name="Sierra-Patev S."/>
            <person name="Min B."/>
            <person name="Naranjo-Ortiz M."/>
            <person name="Looney B."/>
            <person name="Konkel Z."/>
            <person name="Slot J.C."/>
            <person name="Sakamoto Y."/>
            <person name="Steenwyk J.L."/>
            <person name="Rokas A."/>
            <person name="Carro J."/>
            <person name="Camarero S."/>
            <person name="Ferreira P."/>
            <person name="Molpeceres G."/>
            <person name="Ruiz-Duenas F.J."/>
            <person name="Serrano A."/>
            <person name="Henrissat B."/>
            <person name="Drula E."/>
            <person name="Hughes K.W."/>
            <person name="Mata J.L."/>
            <person name="Ishikawa N.K."/>
            <person name="Vargas-Isla R."/>
            <person name="Ushijima S."/>
            <person name="Smith C.A."/>
            <person name="Ahrendt S."/>
            <person name="Andreopoulos W."/>
            <person name="He G."/>
            <person name="Labutti K."/>
            <person name="Lipzen A."/>
            <person name="Ng V."/>
            <person name="Riley R."/>
            <person name="Sandor L."/>
            <person name="Barry K."/>
            <person name="Martinez A.T."/>
            <person name="Xiao Y."/>
            <person name="Gibbons J.G."/>
            <person name="Terashima K."/>
            <person name="Grigoriev I.V."/>
            <person name="Hibbett D.S."/>
        </authorList>
    </citation>
    <scope>NUCLEOTIDE SEQUENCE</scope>
    <source>
        <strain evidence="2">RHP3577 ss4</strain>
    </source>
</reference>
<keyword evidence="3" id="KW-1185">Reference proteome</keyword>
<dbReference type="PANTHER" id="PTHR35040:SF9">
    <property type="entry name" value="4-LIKE CELL SURFACE PROTEIN, PUTATIVE (AFU_ORTHOLOGUE AFUA_4G14080)-RELATED"/>
    <property type="match status" value="1"/>
</dbReference>
<gene>
    <name evidence="2" type="ORF">C8R41DRAFT_924752</name>
</gene>